<evidence type="ECO:0000313" key="2">
    <source>
        <dbReference type="Proteomes" id="UP000249390"/>
    </source>
</evidence>
<dbReference type="PANTHER" id="PTHR34835">
    <property type="entry name" value="OS07G0283600 PROTEIN-RELATED"/>
    <property type="match status" value="1"/>
</dbReference>
<sequence length="724" mass="83012">MNDVQRAAVEKIGFGSVLKLDIWELPSRLGLWVVSNYDARSSCLKLPDNTKMHITAEDVNTVLGWPIGGERIPNNKRSNDKLLLEEWRLKMSHGYVNALVLDHLRDVGRVPKLNWCQYVLDKLIENKLKWEKKKKQLFSGPLLFLMVFYVDRVSDFSRIVPRTYPAVLAWSGKELRKRENSEVVEGGFGLGHDEGRMSREIREEVNRELIERERKATEERDNTDHENVIIEDSEEMLVRKIADKSKILSSTVIDLLKMIQDAPKSIGKNLMFRKMRNVCHRVIGINVEKKDNFEQGVENNDIDMFEDSEFWSSPEVLAAVDKAEKGAEMRKKYEDFINDVPSFSLGMTQVLEEEGGGVSEMESTCEIQKSSEVNDEMTPANITHADPHNTPNMAGPLDTPSIEPEQNKDIEQNKGMIGAECDVVQNNQDLNDEMEVTVEERRVEGGVGLKRKFDEVVQNARDERARRKTKKALTLKSPYLTWVIDPRDNVNTFEKNFWKWVVSKQDADRNDIVFSGYNISVKRGDLQTLATGHHISSRVVDAWSCILNHKELFRSVASPDRFFAKTIRCMFMSEGEMEENADAFKVICDALEYGWSLTNPCDVDMVRLFMSVLGLMLAMVRDMVVKYFKSKGLDGRVEKLKTQEPKRLQLAWRDSTAVFDYGVITMWHMETYTGQALKQWECGLKKGDERAVNALRTKYCAAIVESDINEVKDKIRQLVKHSSG</sequence>
<dbReference type="Proteomes" id="UP000249390">
    <property type="component" value="Unassembled WGS sequence"/>
</dbReference>
<keyword evidence="2" id="KW-1185">Reference proteome</keyword>
<evidence type="ECO:0000313" key="1">
    <source>
        <dbReference type="EMBL" id="RAL47742.1"/>
    </source>
</evidence>
<organism evidence="1 2">
    <name type="scientific">Cuscuta australis</name>
    <dbReference type="NCBI Taxonomy" id="267555"/>
    <lineage>
        <taxon>Eukaryota</taxon>
        <taxon>Viridiplantae</taxon>
        <taxon>Streptophyta</taxon>
        <taxon>Embryophyta</taxon>
        <taxon>Tracheophyta</taxon>
        <taxon>Spermatophyta</taxon>
        <taxon>Magnoliopsida</taxon>
        <taxon>eudicotyledons</taxon>
        <taxon>Gunneridae</taxon>
        <taxon>Pentapetalae</taxon>
        <taxon>asterids</taxon>
        <taxon>lamiids</taxon>
        <taxon>Solanales</taxon>
        <taxon>Convolvulaceae</taxon>
        <taxon>Cuscuteae</taxon>
        <taxon>Cuscuta</taxon>
        <taxon>Cuscuta subgen. Grammica</taxon>
        <taxon>Cuscuta sect. Cleistogrammica</taxon>
    </lineage>
</organism>
<name>A0A328DQ14_9ASTE</name>
<reference evidence="1 2" key="1">
    <citation type="submission" date="2018-06" db="EMBL/GenBank/DDBJ databases">
        <title>The Genome of Cuscuta australis (Dodder) Provides Insight into the Evolution of Plant Parasitism.</title>
        <authorList>
            <person name="Liu H."/>
        </authorList>
    </citation>
    <scope>NUCLEOTIDE SEQUENCE [LARGE SCALE GENOMIC DNA]</scope>
    <source>
        <strain evidence="2">cv. Yunnan</strain>
        <tissue evidence="1">Vines</tissue>
    </source>
</reference>
<dbReference type="PANTHER" id="PTHR34835:SF90">
    <property type="entry name" value="AMINOTRANSFERASE-LIKE PLANT MOBILE DOMAIN-CONTAINING PROTEIN"/>
    <property type="match status" value="1"/>
</dbReference>
<dbReference type="EMBL" id="NQVE01000111">
    <property type="protein sequence ID" value="RAL47742.1"/>
    <property type="molecule type" value="Genomic_DNA"/>
</dbReference>
<gene>
    <name evidence="1" type="ORF">DM860_012367</name>
</gene>
<comment type="caution">
    <text evidence="1">The sequence shown here is derived from an EMBL/GenBank/DDBJ whole genome shotgun (WGS) entry which is preliminary data.</text>
</comment>
<dbReference type="AlphaFoldDB" id="A0A328DQ14"/>
<accession>A0A328DQ14</accession>
<protein>
    <submittedName>
        <fullName evidence="1">Uncharacterized protein</fullName>
    </submittedName>
</protein>
<proteinExistence type="predicted"/>